<dbReference type="GO" id="GO:0004518">
    <property type="term" value="F:nuclease activity"/>
    <property type="evidence" value="ECO:0007669"/>
    <property type="project" value="InterPro"/>
</dbReference>
<dbReference type="SUPFAM" id="SSF88723">
    <property type="entry name" value="PIN domain-like"/>
    <property type="match status" value="1"/>
</dbReference>
<dbReference type="InterPro" id="IPR029060">
    <property type="entry name" value="PIN-like_dom_sf"/>
</dbReference>
<accession>A0A0W0FX08</accession>
<dbReference type="Proteomes" id="UP000054988">
    <property type="component" value="Unassembled WGS sequence"/>
</dbReference>
<feature type="domain" description="XPG-I" evidence="1">
    <location>
        <begin position="42"/>
        <end position="81"/>
    </location>
</feature>
<dbReference type="EMBL" id="LATX01001544">
    <property type="protein sequence ID" value="KTB40832.1"/>
    <property type="molecule type" value="Genomic_DNA"/>
</dbReference>
<dbReference type="AlphaFoldDB" id="A0A0W0FX08"/>
<protein>
    <recommendedName>
        <fullName evidence="1">XPG-I domain-containing protein</fullName>
    </recommendedName>
</protein>
<sequence length="83" mass="8758">MVEAIIDGDLHGGLSPISRTEEPAFYSTAWELISAFGDCWRMAPGEGEAELVAMSLNGEVDAIITADSDVFPLGAKCVLVNDA</sequence>
<evidence type="ECO:0000259" key="1">
    <source>
        <dbReference type="Pfam" id="PF00867"/>
    </source>
</evidence>
<dbReference type="Pfam" id="PF00867">
    <property type="entry name" value="XPG_I"/>
    <property type="match status" value="1"/>
</dbReference>
<evidence type="ECO:0000313" key="3">
    <source>
        <dbReference type="Proteomes" id="UP000054988"/>
    </source>
</evidence>
<dbReference type="Gene3D" id="3.40.50.1010">
    <property type="entry name" value="5'-nuclease"/>
    <property type="match status" value="1"/>
</dbReference>
<dbReference type="InterPro" id="IPR006086">
    <property type="entry name" value="XPG-I_dom"/>
</dbReference>
<reference evidence="2 3" key="1">
    <citation type="submission" date="2015-12" db="EMBL/GenBank/DDBJ databases">
        <title>Draft genome sequence of Moniliophthora roreri, the causal agent of frosty pod rot of cacao.</title>
        <authorList>
            <person name="Aime M.C."/>
            <person name="Diaz-Valderrama J.R."/>
            <person name="Kijpornyongpan T."/>
            <person name="Phillips-Mora W."/>
        </authorList>
    </citation>
    <scope>NUCLEOTIDE SEQUENCE [LARGE SCALE GENOMIC DNA]</scope>
    <source>
        <strain evidence="2 3">MCA 2952</strain>
    </source>
</reference>
<organism evidence="2 3">
    <name type="scientific">Moniliophthora roreri</name>
    <name type="common">Frosty pod rot fungus</name>
    <name type="synonym">Monilia roreri</name>
    <dbReference type="NCBI Taxonomy" id="221103"/>
    <lineage>
        <taxon>Eukaryota</taxon>
        <taxon>Fungi</taxon>
        <taxon>Dikarya</taxon>
        <taxon>Basidiomycota</taxon>
        <taxon>Agaricomycotina</taxon>
        <taxon>Agaricomycetes</taxon>
        <taxon>Agaricomycetidae</taxon>
        <taxon>Agaricales</taxon>
        <taxon>Marasmiineae</taxon>
        <taxon>Marasmiaceae</taxon>
        <taxon>Moniliophthora</taxon>
    </lineage>
</organism>
<gene>
    <name evidence="2" type="ORF">WG66_6588</name>
</gene>
<proteinExistence type="predicted"/>
<name>A0A0W0FX08_MONRR</name>
<comment type="caution">
    <text evidence="2">The sequence shown here is derived from an EMBL/GenBank/DDBJ whole genome shotgun (WGS) entry which is preliminary data.</text>
</comment>
<evidence type="ECO:0000313" key="2">
    <source>
        <dbReference type="EMBL" id="KTB40832.1"/>
    </source>
</evidence>